<evidence type="ECO:0000313" key="1">
    <source>
        <dbReference type="EMBL" id="GAA2267525.1"/>
    </source>
</evidence>
<reference evidence="1 2" key="1">
    <citation type="journal article" date="2019" name="Int. J. Syst. Evol. Microbiol.">
        <title>The Global Catalogue of Microorganisms (GCM) 10K type strain sequencing project: providing services to taxonomists for standard genome sequencing and annotation.</title>
        <authorList>
            <consortium name="The Broad Institute Genomics Platform"/>
            <consortium name="The Broad Institute Genome Sequencing Center for Infectious Disease"/>
            <person name="Wu L."/>
            <person name="Ma J."/>
        </authorList>
    </citation>
    <scope>NUCLEOTIDE SEQUENCE [LARGE SCALE GENOMIC DNA]</scope>
    <source>
        <strain evidence="1 2">JCM 7356</strain>
    </source>
</reference>
<dbReference type="EMBL" id="BAAATR010000035">
    <property type="protein sequence ID" value="GAA2267525.1"/>
    <property type="molecule type" value="Genomic_DNA"/>
</dbReference>
<name>A0ABN3ER48_9ACTN</name>
<sequence>MATAAEQAGVDLYNRFLKALNDGDYDGIAQVMAPDFEDHHPGFEVHGVAQYQEALRGVAQTLQIRAELEEILTTGDRIIARVALTGRHVGPVLGFAPTGKAVSWTTTEIWRVADGMLVERWAEDDLLGLRNQLSPDAENVELIRRLNDVVNERRYDDMDELFDESFVDRNPAWSVTGVAELKELLKVAKAALEFTSQQDLIYAAEGGKIVIHLTFTGRHVGEFFGVQPTGKEVQWTSIEVFRIENRKIVERWVQADTTGLMKQLGVTLP</sequence>
<dbReference type="RefSeq" id="WP_344639741.1">
    <property type="nucleotide sequence ID" value="NZ_BAAATR010000035.1"/>
</dbReference>
<proteinExistence type="predicted"/>
<dbReference type="Gene3D" id="3.10.450.50">
    <property type="match status" value="2"/>
</dbReference>
<keyword evidence="2" id="KW-1185">Reference proteome</keyword>
<dbReference type="SUPFAM" id="SSF54427">
    <property type="entry name" value="NTF2-like"/>
    <property type="match status" value="2"/>
</dbReference>
<dbReference type="Proteomes" id="UP001500305">
    <property type="component" value="Unassembled WGS sequence"/>
</dbReference>
<dbReference type="PANTHER" id="PTHR38436">
    <property type="entry name" value="POLYKETIDE CYCLASE SNOAL-LIKE DOMAIN"/>
    <property type="match status" value="1"/>
</dbReference>
<dbReference type="InterPro" id="IPR009959">
    <property type="entry name" value="Cyclase_SnoaL-like"/>
</dbReference>
<dbReference type="Pfam" id="PF07366">
    <property type="entry name" value="SnoaL"/>
    <property type="match status" value="2"/>
</dbReference>
<comment type="caution">
    <text evidence="1">The sequence shown here is derived from an EMBL/GenBank/DDBJ whole genome shotgun (WGS) entry which is preliminary data.</text>
</comment>
<evidence type="ECO:0000313" key="2">
    <source>
        <dbReference type="Proteomes" id="UP001500305"/>
    </source>
</evidence>
<evidence type="ECO:0008006" key="3">
    <source>
        <dbReference type="Google" id="ProtNLM"/>
    </source>
</evidence>
<protein>
    <recommendedName>
        <fullName evidence="3">Ester cyclase</fullName>
    </recommendedName>
</protein>
<dbReference type="PANTHER" id="PTHR38436:SF1">
    <property type="entry name" value="ESTER CYCLASE"/>
    <property type="match status" value="1"/>
</dbReference>
<gene>
    <name evidence="1" type="ORF">GCM10010430_60870</name>
</gene>
<dbReference type="InterPro" id="IPR032710">
    <property type="entry name" value="NTF2-like_dom_sf"/>
</dbReference>
<accession>A0ABN3ER48</accession>
<organism evidence="1 2">
    <name type="scientific">Kitasatospora cystarginea</name>
    <dbReference type="NCBI Taxonomy" id="58350"/>
    <lineage>
        <taxon>Bacteria</taxon>
        <taxon>Bacillati</taxon>
        <taxon>Actinomycetota</taxon>
        <taxon>Actinomycetes</taxon>
        <taxon>Kitasatosporales</taxon>
        <taxon>Streptomycetaceae</taxon>
        <taxon>Kitasatospora</taxon>
    </lineage>
</organism>